<feature type="active site" description="Acyl-ester intermediate" evidence="7">
    <location>
        <position position="82"/>
    </location>
</feature>
<protein>
    <submittedName>
        <fullName evidence="12">D-alanyl-D-alanine carboxypeptidase</fullName>
    </submittedName>
</protein>
<sequence>MEKGERSKLKNRKPKLVRISVFTIVLLGVLIGTASKLNLDSQKVLPFFGQNTYASPYIYVYDRESDQAIYEESAGAKVYPASLTKIMTAIVTLEHVDDLSVIAPVDRRTFGELLASNSSMAGFREDEEVTYQDLLYGTLLTSGGEAANTLAVHVAGSVENFVLMMNDKAAEFSLNGTHFTSPEGLHDDNQYTTASDVGKLLDYALANEDFKKMFTQETYLTTSTTDHPEGIQLESTVLKYLNEDQQIGFKIIGGKSGTTSAAGQCWATLGLVNNREYIIIVMGAPLKDISHPDQAQIRDTLNLYGKLSQLK</sequence>
<keyword evidence="10" id="KW-0472">Membrane</keyword>
<dbReference type="GO" id="GO:0008360">
    <property type="term" value="P:regulation of cell shape"/>
    <property type="evidence" value="ECO:0007669"/>
    <property type="project" value="UniProtKB-KW"/>
</dbReference>
<dbReference type="RefSeq" id="WP_036687470.1">
    <property type="nucleotide sequence ID" value="NZ_MKQP01000060.1"/>
</dbReference>
<feature type="transmembrane region" description="Helical" evidence="10">
    <location>
        <begin position="16"/>
        <end position="34"/>
    </location>
</feature>
<dbReference type="Pfam" id="PF00768">
    <property type="entry name" value="Peptidase_S11"/>
    <property type="match status" value="1"/>
</dbReference>
<feature type="binding site" evidence="8">
    <location>
        <position position="255"/>
    </location>
    <ligand>
        <name>substrate</name>
    </ligand>
</feature>
<keyword evidence="5" id="KW-0573">Peptidoglycan synthesis</keyword>
<evidence type="ECO:0000256" key="4">
    <source>
        <dbReference type="ARBA" id="ARBA00022960"/>
    </source>
</evidence>
<evidence type="ECO:0000313" key="12">
    <source>
        <dbReference type="EMBL" id="OMD23012.1"/>
    </source>
</evidence>
<keyword evidence="10" id="KW-1133">Transmembrane helix</keyword>
<keyword evidence="12" id="KW-0121">Carboxypeptidase</keyword>
<evidence type="ECO:0000256" key="9">
    <source>
        <dbReference type="RuleBase" id="RU004016"/>
    </source>
</evidence>
<dbReference type="InterPro" id="IPR012338">
    <property type="entry name" value="Beta-lactam/transpept-like"/>
</dbReference>
<dbReference type="Gene3D" id="3.40.710.10">
    <property type="entry name" value="DD-peptidase/beta-lactamase superfamily"/>
    <property type="match status" value="1"/>
</dbReference>
<feature type="active site" evidence="7">
    <location>
        <position position="142"/>
    </location>
</feature>
<gene>
    <name evidence="12" type="ORF">BJP51_30850</name>
</gene>
<evidence type="ECO:0000256" key="6">
    <source>
        <dbReference type="ARBA" id="ARBA00023316"/>
    </source>
</evidence>
<evidence type="ECO:0000313" key="13">
    <source>
        <dbReference type="Proteomes" id="UP000187465"/>
    </source>
</evidence>
<reference evidence="12 13" key="1">
    <citation type="submission" date="2016-10" db="EMBL/GenBank/DDBJ databases">
        <title>Paenibacillus species isolates.</title>
        <authorList>
            <person name="Beno S.M."/>
        </authorList>
    </citation>
    <scope>NUCLEOTIDE SEQUENCE [LARGE SCALE GENOMIC DNA]</scope>
    <source>
        <strain evidence="12 13">FSL H7-0604</strain>
    </source>
</reference>
<comment type="caution">
    <text evidence="12">The sequence shown here is derived from an EMBL/GenBank/DDBJ whole genome shotgun (WGS) entry which is preliminary data.</text>
</comment>
<dbReference type="InterPro" id="IPR018044">
    <property type="entry name" value="Peptidase_S11"/>
</dbReference>
<keyword evidence="10" id="KW-0812">Transmembrane</keyword>
<feature type="domain" description="Peptidase S11 D-alanyl-D-alanine carboxypeptidase A N-terminal" evidence="11">
    <location>
        <begin position="58"/>
        <end position="285"/>
    </location>
</feature>
<dbReference type="GO" id="GO:0009002">
    <property type="term" value="F:serine-type D-Ala-D-Ala carboxypeptidase activity"/>
    <property type="evidence" value="ECO:0007669"/>
    <property type="project" value="InterPro"/>
</dbReference>
<evidence type="ECO:0000256" key="10">
    <source>
        <dbReference type="SAM" id="Phobius"/>
    </source>
</evidence>
<accession>A0A1R0WWI3</accession>
<dbReference type="GO" id="GO:0009252">
    <property type="term" value="P:peptidoglycan biosynthetic process"/>
    <property type="evidence" value="ECO:0007669"/>
    <property type="project" value="UniProtKB-KW"/>
</dbReference>
<evidence type="ECO:0000256" key="1">
    <source>
        <dbReference type="ARBA" id="ARBA00007164"/>
    </source>
</evidence>
<feature type="active site" description="Proton acceptor" evidence="7">
    <location>
        <position position="85"/>
    </location>
</feature>
<dbReference type="EMBL" id="MKQP01000060">
    <property type="protein sequence ID" value="OMD23012.1"/>
    <property type="molecule type" value="Genomic_DNA"/>
</dbReference>
<proteinExistence type="inferred from homology"/>
<dbReference type="Proteomes" id="UP000187465">
    <property type="component" value="Unassembled WGS sequence"/>
</dbReference>
<evidence type="ECO:0000259" key="11">
    <source>
        <dbReference type="Pfam" id="PF00768"/>
    </source>
</evidence>
<keyword evidence="2" id="KW-0732">Signal</keyword>
<name>A0A1R0WWI3_9BACL</name>
<keyword evidence="3" id="KW-0378">Hydrolase</keyword>
<dbReference type="GO" id="GO:0071555">
    <property type="term" value="P:cell wall organization"/>
    <property type="evidence" value="ECO:0007669"/>
    <property type="project" value="UniProtKB-KW"/>
</dbReference>
<dbReference type="GO" id="GO:0006508">
    <property type="term" value="P:proteolysis"/>
    <property type="evidence" value="ECO:0007669"/>
    <property type="project" value="InterPro"/>
</dbReference>
<dbReference type="SUPFAM" id="SSF56601">
    <property type="entry name" value="beta-lactamase/transpeptidase-like"/>
    <property type="match status" value="1"/>
</dbReference>
<keyword evidence="4" id="KW-0133">Cell shape</keyword>
<evidence type="ECO:0000256" key="8">
    <source>
        <dbReference type="PIRSR" id="PIRSR618044-2"/>
    </source>
</evidence>
<organism evidence="12 13">
    <name type="scientific">Paenibacillus odorifer</name>
    <dbReference type="NCBI Taxonomy" id="189426"/>
    <lineage>
        <taxon>Bacteria</taxon>
        <taxon>Bacillati</taxon>
        <taxon>Bacillota</taxon>
        <taxon>Bacilli</taxon>
        <taxon>Bacillales</taxon>
        <taxon>Paenibacillaceae</taxon>
        <taxon>Paenibacillus</taxon>
    </lineage>
</organism>
<evidence type="ECO:0000256" key="5">
    <source>
        <dbReference type="ARBA" id="ARBA00022984"/>
    </source>
</evidence>
<dbReference type="PANTHER" id="PTHR21581:SF6">
    <property type="entry name" value="TRAFFICKING PROTEIN PARTICLE COMPLEX SUBUNIT 12"/>
    <property type="match status" value="1"/>
</dbReference>
<evidence type="ECO:0000256" key="3">
    <source>
        <dbReference type="ARBA" id="ARBA00022801"/>
    </source>
</evidence>
<dbReference type="InterPro" id="IPR001967">
    <property type="entry name" value="Peptidase_S11_N"/>
</dbReference>
<comment type="similarity">
    <text evidence="1 9">Belongs to the peptidase S11 family.</text>
</comment>
<dbReference type="AlphaFoldDB" id="A0A1R0WWI3"/>
<evidence type="ECO:0000256" key="7">
    <source>
        <dbReference type="PIRSR" id="PIRSR618044-1"/>
    </source>
</evidence>
<dbReference type="PANTHER" id="PTHR21581">
    <property type="entry name" value="D-ALANYL-D-ALANINE CARBOXYPEPTIDASE"/>
    <property type="match status" value="1"/>
</dbReference>
<keyword evidence="12" id="KW-0645">Protease</keyword>
<keyword evidence="6" id="KW-0961">Cell wall biogenesis/degradation</keyword>
<evidence type="ECO:0000256" key="2">
    <source>
        <dbReference type="ARBA" id="ARBA00022729"/>
    </source>
</evidence>
<dbReference type="PRINTS" id="PR00725">
    <property type="entry name" value="DADACBPTASE1"/>
</dbReference>